<dbReference type="InterPro" id="IPR028908">
    <property type="entry name" value="Tox-PL_dom"/>
</dbReference>
<dbReference type="HOGENOM" id="CLU_1040215_0_0_9"/>
<dbReference type="EMBL" id="ACBY02000069">
    <property type="protein sequence ID" value="EFB74472.1"/>
    <property type="molecule type" value="Genomic_DNA"/>
</dbReference>
<dbReference type="AlphaFoldDB" id="D1PS41"/>
<feature type="domain" description="Tox-PL" evidence="1">
    <location>
        <begin position="151"/>
        <end position="248"/>
    </location>
</feature>
<comment type="caution">
    <text evidence="2">The sequence shown here is derived from an EMBL/GenBank/DDBJ whole genome shotgun (WGS) entry which is preliminary data.</text>
</comment>
<dbReference type="Pfam" id="PF15644">
    <property type="entry name" value="Gln_amidase"/>
    <property type="match status" value="1"/>
</dbReference>
<evidence type="ECO:0000313" key="2">
    <source>
        <dbReference type="EMBL" id="EFB74472.1"/>
    </source>
</evidence>
<name>D1PS41_9FIRM</name>
<dbReference type="eggNOG" id="ENOG503483T">
    <property type="taxonomic scope" value="Bacteria"/>
</dbReference>
<evidence type="ECO:0000259" key="1">
    <source>
        <dbReference type="Pfam" id="PF15644"/>
    </source>
</evidence>
<dbReference type="STRING" id="411471.SUBVAR_07224"/>
<evidence type="ECO:0000313" key="3">
    <source>
        <dbReference type="Proteomes" id="UP000003438"/>
    </source>
</evidence>
<keyword evidence="3" id="KW-1185">Reference proteome</keyword>
<dbReference type="RefSeq" id="WP_007048569.1">
    <property type="nucleotide sequence ID" value="NZ_GG704771.1"/>
</dbReference>
<accession>D1PS41</accession>
<gene>
    <name evidence="2" type="ORF">SUBVAR_07224</name>
</gene>
<organism evidence="2 3">
    <name type="scientific">Subdoligranulum variabile DSM 15176</name>
    <dbReference type="NCBI Taxonomy" id="411471"/>
    <lineage>
        <taxon>Bacteria</taxon>
        <taxon>Bacillati</taxon>
        <taxon>Bacillota</taxon>
        <taxon>Clostridia</taxon>
        <taxon>Eubacteriales</taxon>
        <taxon>Oscillospiraceae</taxon>
        <taxon>Subdoligranulum</taxon>
    </lineage>
</organism>
<sequence>AGAAATVAAVTAVTAADSPPGPVRRLSAEEAGNLWKTTLQNTDEVIGNYRQALLDRGIADTPLLDRFLQRERSRMLAYESALLDQATGQGGAPPEPYPYRVAGAEGAYGFDSLANAYGAFCLEDAGGWITEINPNYRNPFFLPDRNPYRFNCGSCALAVEARLSGNGAPVASQVNVGSDRGMEAATGKRCVYLPVEQIENHLRRLGPGSHLIVGINREPSIDGLPQAGHWFNVLFDGEQFHTLDGQSGEILEWPHDYVMVSEWCALL</sequence>
<proteinExistence type="predicted"/>
<protein>
    <recommendedName>
        <fullName evidence="1">Tox-PL domain-containing protein</fullName>
    </recommendedName>
</protein>
<dbReference type="Proteomes" id="UP000003438">
    <property type="component" value="Unassembled WGS sequence"/>
</dbReference>
<reference evidence="2" key="1">
    <citation type="submission" date="2009-12" db="EMBL/GenBank/DDBJ databases">
        <authorList>
            <person name="Weinstock G."/>
            <person name="Sodergren E."/>
            <person name="Clifton S."/>
            <person name="Fulton L."/>
            <person name="Fulton B."/>
            <person name="Courtney L."/>
            <person name="Fronick C."/>
            <person name="Harrison M."/>
            <person name="Strong C."/>
            <person name="Farmer C."/>
            <person name="Delahaunty K."/>
            <person name="Markovic C."/>
            <person name="Hall O."/>
            <person name="Minx P."/>
            <person name="Tomlinson C."/>
            <person name="Mitreva M."/>
            <person name="Nelson J."/>
            <person name="Hou S."/>
            <person name="Wollam A."/>
            <person name="Pepin K.H."/>
            <person name="Johnson M."/>
            <person name="Bhonagiri V."/>
            <person name="Nash W.E."/>
            <person name="Warren W."/>
            <person name="Chinwalla A."/>
            <person name="Mardis E.R."/>
            <person name="Wilson R.K."/>
        </authorList>
    </citation>
    <scope>NUCLEOTIDE SEQUENCE [LARGE SCALE GENOMIC DNA]</scope>
    <source>
        <strain evidence="2">DSM 15176</strain>
    </source>
</reference>
<feature type="non-terminal residue" evidence="2">
    <location>
        <position position="1"/>
    </location>
</feature>